<dbReference type="PANTHER" id="PTHR30221:SF8">
    <property type="entry name" value="SMALL-CONDUCTANCE MECHANOSENSITIVE CHANNEL"/>
    <property type="match status" value="1"/>
</dbReference>
<accession>A0A2S1QZE2</accession>
<keyword evidence="4 6" id="KW-1133">Transmembrane helix</keyword>
<evidence type="ECO:0000256" key="4">
    <source>
        <dbReference type="ARBA" id="ARBA00022989"/>
    </source>
</evidence>
<dbReference type="InterPro" id="IPR011014">
    <property type="entry name" value="MscS_channel_TM-2"/>
</dbReference>
<dbReference type="InterPro" id="IPR023408">
    <property type="entry name" value="MscS_beta-dom_sf"/>
</dbReference>
<dbReference type="AlphaFoldDB" id="A0A2S1QZE2"/>
<dbReference type="Pfam" id="PF00924">
    <property type="entry name" value="MS_channel_2nd"/>
    <property type="match status" value="1"/>
</dbReference>
<comment type="subcellular location">
    <subcellularLocation>
        <location evidence="1">Membrane</location>
        <topology evidence="1">Multi-pass membrane protein</topology>
    </subcellularLocation>
</comment>
<dbReference type="OrthoDB" id="5705501at2"/>
<organism evidence="8 9">
    <name type="scientific">Flavobacterium album</name>
    <dbReference type="NCBI Taxonomy" id="2175091"/>
    <lineage>
        <taxon>Bacteria</taxon>
        <taxon>Pseudomonadati</taxon>
        <taxon>Bacteroidota</taxon>
        <taxon>Flavobacteriia</taxon>
        <taxon>Flavobacteriales</taxon>
        <taxon>Flavobacteriaceae</taxon>
        <taxon>Flavobacterium</taxon>
    </lineage>
</organism>
<sequence length="178" mass="20695">MKDFQHHEYYTEILRTVITVIVFIALSQIIKRLTKRYARTAHLSEHRTNLITKYIDIFMMVLFVVVIIAIWGVNSQDLYVVFSSTFAVIGVAFFAQWSILSNITSGMILFFTFPFRIGDVIRVHDKDFPIEAQIEDIKAFHTILRTRAGELITYPNSLLLQKGVSIVPIKQEDKEFYD</sequence>
<dbReference type="InterPro" id="IPR010920">
    <property type="entry name" value="LSM_dom_sf"/>
</dbReference>
<dbReference type="KEGG" id="falb:HYN59_11830"/>
<evidence type="ECO:0000256" key="2">
    <source>
        <dbReference type="ARBA" id="ARBA00008017"/>
    </source>
</evidence>
<keyword evidence="5 6" id="KW-0472">Membrane</keyword>
<dbReference type="GO" id="GO:0016020">
    <property type="term" value="C:membrane"/>
    <property type="evidence" value="ECO:0007669"/>
    <property type="project" value="UniProtKB-SubCell"/>
</dbReference>
<dbReference type="EMBL" id="CP029186">
    <property type="protein sequence ID" value="AWH85755.1"/>
    <property type="molecule type" value="Genomic_DNA"/>
</dbReference>
<dbReference type="PANTHER" id="PTHR30221">
    <property type="entry name" value="SMALL-CONDUCTANCE MECHANOSENSITIVE CHANNEL"/>
    <property type="match status" value="1"/>
</dbReference>
<dbReference type="Gene3D" id="2.30.30.60">
    <property type="match status" value="1"/>
</dbReference>
<evidence type="ECO:0000313" key="8">
    <source>
        <dbReference type="EMBL" id="AWH85755.1"/>
    </source>
</evidence>
<feature type="transmembrane region" description="Helical" evidence="6">
    <location>
        <begin position="54"/>
        <end position="73"/>
    </location>
</feature>
<reference evidence="8 9" key="1">
    <citation type="submission" date="2018-04" db="EMBL/GenBank/DDBJ databases">
        <title>Genome sequencing of Flavobacterium sp. HYN0059.</title>
        <authorList>
            <person name="Yi H."/>
            <person name="Baek C."/>
        </authorList>
    </citation>
    <scope>NUCLEOTIDE SEQUENCE [LARGE SCALE GENOMIC DNA]</scope>
    <source>
        <strain evidence="8 9">HYN0059</strain>
    </source>
</reference>
<dbReference type="SUPFAM" id="SSF82861">
    <property type="entry name" value="Mechanosensitive channel protein MscS (YggB), transmembrane region"/>
    <property type="match status" value="1"/>
</dbReference>
<keyword evidence="9" id="KW-1185">Reference proteome</keyword>
<protein>
    <submittedName>
        <fullName evidence="8">Mechanosensitive ion channel protein MscS</fullName>
    </submittedName>
</protein>
<evidence type="ECO:0000313" key="9">
    <source>
        <dbReference type="Proteomes" id="UP000244929"/>
    </source>
</evidence>
<evidence type="ECO:0000259" key="7">
    <source>
        <dbReference type="Pfam" id="PF00924"/>
    </source>
</evidence>
<evidence type="ECO:0000256" key="5">
    <source>
        <dbReference type="ARBA" id="ARBA00023136"/>
    </source>
</evidence>
<name>A0A2S1QZE2_9FLAO</name>
<comment type="similarity">
    <text evidence="2">Belongs to the MscS (TC 1.A.23) family.</text>
</comment>
<keyword evidence="3 6" id="KW-0812">Transmembrane</keyword>
<dbReference type="GO" id="GO:0008381">
    <property type="term" value="F:mechanosensitive monoatomic ion channel activity"/>
    <property type="evidence" value="ECO:0007669"/>
    <property type="project" value="InterPro"/>
</dbReference>
<evidence type="ECO:0000256" key="1">
    <source>
        <dbReference type="ARBA" id="ARBA00004141"/>
    </source>
</evidence>
<dbReference type="Gene3D" id="1.10.287.1260">
    <property type="match status" value="1"/>
</dbReference>
<dbReference type="RefSeq" id="WP_108778457.1">
    <property type="nucleotide sequence ID" value="NZ_CP029186.1"/>
</dbReference>
<evidence type="ECO:0000256" key="3">
    <source>
        <dbReference type="ARBA" id="ARBA00022692"/>
    </source>
</evidence>
<proteinExistence type="inferred from homology"/>
<dbReference type="SUPFAM" id="SSF50182">
    <property type="entry name" value="Sm-like ribonucleoproteins"/>
    <property type="match status" value="1"/>
</dbReference>
<gene>
    <name evidence="8" type="ORF">HYN59_11830</name>
</gene>
<feature type="transmembrane region" description="Helical" evidence="6">
    <location>
        <begin position="13"/>
        <end position="33"/>
    </location>
</feature>
<dbReference type="InterPro" id="IPR006685">
    <property type="entry name" value="MscS_channel_2nd"/>
</dbReference>
<dbReference type="InterPro" id="IPR045275">
    <property type="entry name" value="MscS_archaea/bacteria_type"/>
</dbReference>
<dbReference type="Proteomes" id="UP000244929">
    <property type="component" value="Chromosome"/>
</dbReference>
<evidence type="ECO:0000256" key="6">
    <source>
        <dbReference type="SAM" id="Phobius"/>
    </source>
</evidence>
<feature type="domain" description="Mechanosensitive ion channel MscS" evidence="7">
    <location>
        <begin position="99"/>
        <end position="162"/>
    </location>
</feature>
<feature type="transmembrane region" description="Helical" evidence="6">
    <location>
        <begin position="79"/>
        <end position="100"/>
    </location>
</feature>